<feature type="transmembrane region" description="Helical" evidence="2">
    <location>
        <begin position="226"/>
        <end position="250"/>
    </location>
</feature>
<dbReference type="OrthoDB" id="3351617at2759"/>
<keyword evidence="2" id="KW-0812">Transmembrane</keyword>
<feature type="transmembrane region" description="Helical" evidence="2">
    <location>
        <begin position="37"/>
        <end position="56"/>
    </location>
</feature>
<feature type="transmembrane region" description="Helical" evidence="2">
    <location>
        <begin position="68"/>
        <end position="87"/>
    </location>
</feature>
<dbReference type="EMBL" id="ML210157">
    <property type="protein sequence ID" value="TFK28300.1"/>
    <property type="molecule type" value="Genomic_DNA"/>
</dbReference>
<dbReference type="AlphaFoldDB" id="A0A5C3L6C6"/>
<feature type="transmembrane region" description="Helical" evidence="2">
    <location>
        <begin position="270"/>
        <end position="288"/>
    </location>
</feature>
<organism evidence="3 4">
    <name type="scientific">Coprinopsis marcescibilis</name>
    <name type="common">Agaric fungus</name>
    <name type="synonym">Psathyrella marcescibilis</name>
    <dbReference type="NCBI Taxonomy" id="230819"/>
    <lineage>
        <taxon>Eukaryota</taxon>
        <taxon>Fungi</taxon>
        <taxon>Dikarya</taxon>
        <taxon>Basidiomycota</taxon>
        <taxon>Agaricomycotina</taxon>
        <taxon>Agaricomycetes</taxon>
        <taxon>Agaricomycetidae</taxon>
        <taxon>Agaricales</taxon>
        <taxon>Agaricineae</taxon>
        <taxon>Psathyrellaceae</taxon>
        <taxon>Coprinopsis</taxon>
    </lineage>
</organism>
<keyword evidence="2" id="KW-0472">Membrane</keyword>
<accession>A0A5C3L6C6</accession>
<proteinExistence type="predicted"/>
<evidence type="ECO:0000313" key="4">
    <source>
        <dbReference type="Proteomes" id="UP000307440"/>
    </source>
</evidence>
<dbReference type="Proteomes" id="UP000307440">
    <property type="component" value="Unassembled WGS sequence"/>
</dbReference>
<evidence type="ECO:0000256" key="2">
    <source>
        <dbReference type="SAM" id="Phobius"/>
    </source>
</evidence>
<sequence length="361" mass="39183">MSSPGGGNSGGGSPGGGGGSQGNPIARITIAYAESNVQLISIGLQLFMCMYGFVVFLETPHSNRKGRIMYILASFSILALTVISTVANNVTNYNTLLNAVPGDPMGTRAAMNRFGQGTIAYAVARISSTFIAFVGDGLLLYRCYFFWYDRKWVVVLPALVYVASVVMGVLQMLWEDIFSAWVIDFSVAWISLNASLNALITATISFRLVMAYYKNRQYLPAKASKVYLSVVAILVEAALPLSVAGIVLAVFMNQSRGSGATGVHQGFFRILYFFLLAISPQMIIFRVTTGRAAGRDIRGTSGNTTRISTGLDFAHSSVNDDTNADFEISSTPKRRRVDVIKSDKQSHIERQNEANTQPMAV</sequence>
<name>A0A5C3L6C6_COPMA</name>
<keyword evidence="4" id="KW-1185">Reference proteome</keyword>
<evidence type="ECO:0000256" key="1">
    <source>
        <dbReference type="SAM" id="MobiDB-lite"/>
    </source>
</evidence>
<dbReference type="STRING" id="230819.A0A5C3L6C6"/>
<feature type="compositionally biased region" description="Basic and acidic residues" evidence="1">
    <location>
        <begin position="337"/>
        <end position="352"/>
    </location>
</feature>
<reference evidence="3 4" key="1">
    <citation type="journal article" date="2019" name="Nat. Ecol. Evol.">
        <title>Megaphylogeny resolves global patterns of mushroom evolution.</title>
        <authorList>
            <person name="Varga T."/>
            <person name="Krizsan K."/>
            <person name="Foldi C."/>
            <person name="Dima B."/>
            <person name="Sanchez-Garcia M."/>
            <person name="Sanchez-Ramirez S."/>
            <person name="Szollosi G.J."/>
            <person name="Szarkandi J.G."/>
            <person name="Papp V."/>
            <person name="Albert L."/>
            <person name="Andreopoulos W."/>
            <person name="Angelini C."/>
            <person name="Antonin V."/>
            <person name="Barry K.W."/>
            <person name="Bougher N.L."/>
            <person name="Buchanan P."/>
            <person name="Buyck B."/>
            <person name="Bense V."/>
            <person name="Catcheside P."/>
            <person name="Chovatia M."/>
            <person name="Cooper J."/>
            <person name="Damon W."/>
            <person name="Desjardin D."/>
            <person name="Finy P."/>
            <person name="Geml J."/>
            <person name="Haridas S."/>
            <person name="Hughes K."/>
            <person name="Justo A."/>
            <person name="Karasinski D."/>
            <person name="Kautmanova I."/>
            <person name="Kiss B."/>
            <person name="Kocsube S."/>
            <person name="Kotiranta H."/>
            <person name="LaButti K.M."/>
            <person name="Lechner B.E."/>
            <person name="Liimatainen K."/>
            <person name="Lipzen A."/>
            <person name="Lukacs Z."/>
            <person name="Mihaltcheva S."/>
            <person name="Morgado L.N."/>
            <person name="Niskanen T."/>
            <person name="Noordeloos M.E."/>
            <person name="Ohm R.A."/>
            <person name="Ortiz-Santana B."/>
            <person name="Ovrebo C."/>
            <person name="Racz N."/>
            <person name="Riley R."/>
            <person name="Savchenko A."/>
            <person name="Shiryaev A."/>
            <person name="Soop K."/>
            <person name="Spirin V."/>
            <person name="Szebenyi C."/>
            <person name="Tomsovsky M."/>
            <person name="Tulloss R.E."/>
            <person name="Uehling J."/>
            <person name="Grigoriev I.V."/>
            <person name="Vagvolgyi C."/>
            <person name="Papp T."/>
            <person name="Martin F.M."/>
            <person name="Miettinen O."/>
            <person name="Hibbett D.S."/>
            <person name="Nagy L.G."/>
        </authorList>
    </citation>
    <scope>NUCLEOTIDE SEQUENCE [LARGE SCALE GENOMIC DNA]</scope>
    <source>
        <strain evidence="3 4">CBS 121175</strain>
    </source>
</reference>
<feature type="transmembrane region" description="Helical" evidence="2">
    <location>
        <begin position="153"/>
        <end position="174"/>
    </location>
</feature>
<keyword evidence="2" id="KW-1133">Transmembrane helix</keyword>
<protein>
    <submittedName>
        <fullName evidence="3">Uncharacterized protein</fullName>
    </submittedName>
</protein>
<feature type="region of interest" description="Disordered" evidence="1">
    <location>
        <begin position="337"/>
        <end position="361"/>
    </location>
</feature>
<feature type="transmembrane region" description="Helical" evidence="2">
    <location>
        <begin position="186"/>
        <end position="206"/>
    </location>
</feature>
<gene>
    <name evidence="3" type="ORF">FA15DRAFT_665516</name>
</gene>
<evidence type="ECO:0000313" key="3">
    <source>
        <dbReference type="EMBL" id="TFK28300.1"/>
    </source>
</evidence>
<feature type="transmembrane region" description="Helical" evidence="2">
    <location>
        <begin position="119"/>
        <end position="141"/>
    </location>
</feature>